<evidence type="ECO:0000313" key="3">
    <source>
        <dbReference type="Proteomes" id="UP000002051"/>
    </source>
</evidence>
<dbReference type="EMBL" id="CM001221">
    <property type="protein sequence ID" value="AET00046.1"/>
    <property type="molecule type" value="Genomic_DNA"/>
</dbReference>
<proteinExistence type="predicted"/>
<reference evidence="1 3" key="2">
    <citation type="journal article" date="2014" name="BMC Genomics">
        <title>An improved genome release (version Mt4.0) for the model legume Medicago truncatula.</title>
        <authorList>
            <person name="Tang H."/>
            <person name="Krishnakumar V."/>
            <person name="Bidwell S."/>
            <person name="Rosen B."/>
            <person name="Chan A."/>
            <person name="Zhou S."/>
            <person name="Gentzbittel L."/>
            <person name="Childs K.L."/>
            <person name="Yandell M."/>
            <person name="Gundlach H."/>
            <person name="Mayer K.F."/>
            <person name="Schwartz D.C."/>
            <person name="Town C.D."/>
        </authorList>
    </citation>
    <scope>GENOME REANNOTATION</scope>
    <source>
        <strain evidence="2 3">cv. Jemalong A17</strain>
    </source>
</reference>
<reference evidence="1 3" key="1">
    <citation type="journal article" date="2011" name="Nature">
        <title>The Medicago genome provides insight into the evolution of rhizobial symbioses.</title>
        <authorList>
            <person name="Young N.D."/>
            <person name="Debelle F."/>
            <person name="Oldroyd G.E."/>
            <person name="Geurts R."/>
            <person name="Cannon S.B."/>
            <person name="Udvardi M.K."/>
            <person name="Benedito V.A."/>
            <person name="Mayer K.F."/>
            <person name="Gouzy J."/>
            <person name="Schoof H."/>
            <person name="Van de Peer Y."/>
            <person name="Proost S."/>
            <person name="Cook D.R."/>
            <person name="Meyers B.C."/>
            <person name="Spannagl M."/>
            <person name="Cheung F."/>
            <person name="De Mita S."/>
            <person name="Krishnakumar V."/>
            <person name="Gundlach H."/>
            <person name="Zhou S."/>
            <person name="Mudge J."/>
            <person name="Bharti A.K."/>
            <person name="Murray J.D."/>
            <person name="Naoumkina M.A."/>
            <person name="Rosen B."/>
            <person name="Silverstein K.A."/>
            <person name="Tang H."/>
            <person name="Rombauts S."/>
            <person name="Zhao P.X."/>
            <person name="Zhou P."/>
            <person name="Barbe V."/>
            <person name="Bardou P."/>
            <person name="Bechner M."/>
            <person name="Bellec A."/>
            <person name="Berger A."/>
            <person name="Berges H."/>
            <person name="Bidwell S."/>
            <person name="Bisseling T."/>
            <person name="Choisne N."/>
            <person name="Couloux A."/>
            <person name="Denny R."/>
            <person name="Deshpande S."/>
            <person name="Dai X."/>
            <person name="Doyle J.J."/>
            <person name="Dudez A.M."/>
            <person name="Farmer A.D."/>
            <person name="Fouteau S."/>
            <person name="Franken C."/>
            <person name="Gibelin C."/>
            <person name="Gish J."/>
            <person name="Goldstein S."/>
            <person name="Gonzalez A.J."/>
            <person name="Green P.J."/>
            <person name="Hallab A."/>
            <person name="Hartog M."/>
            <person name="Hua A."/>
            <person name="Humphray S.J."/>
            <person name="Jeong D.H."/>
            <person name="Jing Y."/>
            <person name="Jocker A."/>
            <person name="Kenton S.M."/>
            <person name="Kim D.J."/>
            <person name="Klee K."/>
            <person name="Lai H."/>
            <person name="Lang C."/>
            <person name="Lin S."/>
            <person name="Macmil S.L."/>
            <person name="Magdelenat G."/>
            <person name="Matthews L."/>
            <person name="McCorrison J."/>
            <person name="Monaghan E.L."/>
            <person name="Mun J.H."/>
            <person name="Najar F.Z."/>
            <person name="Nicholson C."/>
            <person name="Noirot C."/>
            <person name="O'Bleness M."/>
            <person name="Paule C.R."/>
            <person name="Poulain J."/>
            <person name="Prion F."/>
            <person name="Qin B."/>
            <person name="Qu C."/>
            <person name="Retzel E.F."/>
            <person name="Riddle C."/>
            <person name="Sallet E."/>
            <person name="Samain S."/>
            <person name="Samson N."/>
            <person name="Sanders I."/>
            <person name="Saurat O."/>
            <person name="Scarpelli C."/>
            <person name="Schiex T."/>
            <person name="Segurens B."/>
            <person name="Severin A.J."/>
            <person name="Sherrier D.J."/>
            <person name="Shi R."/>
            <person name="Sims S."/>
            <person name="Singer S.R."/>
            <person name="Sinharoy S."/>
            <person name="Sterck L."/>
            <person name="Viollet A."/>
            <person name="Wang B.B."/>
            <person name="Wang K."/>
            <person name="Wang M."/>
            <person name="Wang X."/>
            <person name="Warfsmann J."/>
            <person name="Weissenbach J."/>
            <person name="White D.D."/>
            <person name="White J.D."/>
            <person name="Wiley G.B."/>
            <person name="Wincker P."/>
            <person name="Xing Y."/>
            <person name="Yang L."/>
            <person name="Yao Z."/>
            <person name="Ying F."/>
            <person name="Zhai J."/>
            <person name="Zhou L."/>
            <person name="Zuber A."/>
            <person name="Denarie J."/>
            <person name="Dixon R.A."/>
            <person name="May G.D."/>
            <person name="Schwartz D.C."/>
            <person name="Rogers J."/>
            <person name="Quetier F."/>
            <person name="Town C.D."/>
            <person name="Roe B.A."/>
        </authorList>
    </citation>
    <scope>NUCLEOTIDE SEQUENCE [LARGE SCALE GENOMIC DNA]</scope>
    <source>
        <strain evidence="1">A17</strain>
        <strain evidence="2 3">cv. Jemalong A17</strain>
    </source>
</reference>
<dbReference type="HOGENOM" id="CLU_2416645_0_0_1"/>
<dbReference type="PaxDb" id="3880-AET00046"/>
<sequence>MDPDVEVDEDDLKLLEFAVTVALEDVQKWQVRSNELNASPLCHLPQTLFLIHSLRFCLWGQPTFSLLQVQISNSNSFHGVYNYSTPRLITCK</sequence>
<name>G7K2Y1_MEDTR</name>
<keyword evidence="3" id="KW-1185">Reference proteome</keyword>
<accession>G7K2Y1</accession>
<dbReference type="EnsemblPlants" id="AET00046">
    <property type="protein sequence ID" value="AET00046"/>
    <property type="gene ID" value="MTR_5g087800"/>
</dbReference>
<evidence type="ECO:0000313" key="2">
    <source>
        <dbReference type="EnsemblPlants" id="AET00046"/>
    </source>
</evidence>
<evidence type="ECO:0000313" key="1">
    <source>
        <dbReference type="EMBL" id="AET00046.1"/>
    </source>
</evidence>
<reference evidence="2" key="3">
    <citation type="submission" date="2015-04" db="UniProtKB">
        <authorList>
            <consortium name="EnsemblPlants"/>
        </authorList>
    </citation>
    <scope>IDENTIFICATION</scope>
    <source>
        <strain evidence="2">cv. Jemalong A17</strain>
    </source>
</reference>
<organism evidence="1 3">
    <name type="scientific">Medicago truncatula</name>
    <name type="common">Barrel medic</name>
    <name type="synonym">Medicago tribuloides</name>
    <dbReference type="NCBI Taxonomy" id="3880"/>
    <lineage>
        <taxon>Eukaryota</taxon>
        <taxon>Viridiplantae</taxon>
        <taxon>Streptophyta</taxon>
        <taxon>Embryophyta</taxon>
        <taxon>Tracheophyta</taxon>
        <taxon>Spermatophyta</taxon>
        <taxon>Magnoliopsida</taxon>
        <taxon>eudicotyledons</taxon>
        <taxon>Gunneridae</taxon>
        <taxon>Pentapetalae</taxon>
        <taxon>rosids</taxon>
        <taxon>fabids</taxon>
        <taxon>Fabales</taxon>
        <taxon>Fabaceae</taxon>
        <taxon>Papilionoideae</taxon>
        <taxon>50 kb inversion clade</taxon>
        <taxon>NPAAA clade</taxon>
        <taxon>Hologalegina</taxon>
        <taxon>IRL clade</taxon>
        <taxon>Trifolieae</taxon>
        <taxon>Medicago</taxon>
    </lineage>
</organism>
<dbReference type="AlphaFoldDB" id="G7K2Y1"/>
<protein>
    <submittedName>
        <fullName evidence="1 2">Uncharacterized protein</fullName>
    </submittedName>
</protein>
<gene>
    <name evidence="1" type="ordered locus">MTR_5g087800</name>
</gene>
<dbReference type="Proteomes" id="UP000002051">
    <property type="component" value="Chromosome 5"/>
</dbReference>